<dbReference type="KEGG" id="eaj:Q3M24_12740"/>
<keyword evidence="3" id="KW-0456">Lyase</keyword>
<reference evidence="3" key="2">
    <citation type="submission" date="2024-06" db="EMBL/GenBank/DDBJ databases">
        <authorList>
            <person name="Plum-Jensen L.E."/>
            <person name="Schramm A."/>
            <person name="Marshall I.P.G."/>
        </authorList>
    </citation>
    <scope>NUCLEOTIDE SEQUENCE</scope>
    <source>
        <strain evidence="3">Rat1</strain>
    </source>
</reference>
<protein>
    <submittedName>
        <fullName evidence="3">Aminodeoxychorismate/anthranilate synthase component II</fullName>
        <ecNumber evidence="3">4.1.3.27</ecNumber>
    </submittedName>
</protein>
<dbReference type="FunFam" id="3.40.50.880:FF:000003">
    <property type="entry name" value="Anthranilate synthase component II"/>
    <property type="match status" value="1"/>
</dbReference>
<dbReference type="Gene3D" id="3.40.50.880">
    <property type="match status" value="1"/>
</dbReference>
<evidence type="ECO:0000313" key="3">
    <source>
        <dbReference type="EMBL" id="XCN71182.1"/>
    </source>
</evidence>
<dbReference type="GO" id="GO:0000162">
    <property type="term" value="P:L-tryptophan biosynthetic process"/>
    <property type="evidence" value="ECO:0007669"/>
    <property type="project" value="TreeGrafter"/>
</dbReference>
<dbReference type="InterPro" id="IPR050472">
    <property type="entry name" value="Anth_synth/Amidotransfase"/>
</dbReference>
<dbReference type="PANTHER" id="PTHR43418">
    <property type="entry name" value="MULTIFUNCTIONAL TRYPTOPHAN BIOSYNTHESIS PROTEIN-RELATED"/>
    <property type="match status" value="1"/>
</dbReference>
<dbReference type="GO" id="GO:0004049">
    <property type="term" value="F:anthranilate synthase activity"/>
    <property type="evidence" value="ECO:0007669"/>
    <property type="project" value="UniProtKB-EC"/>
</dbReference>
<evidence type="ECO:0000256" key="1">
    <source>
        <dbReference type="ARBA" id="ARBA00022962"/>
    </source>
</evidence>
<dbReference type="EMBL" id="CP159373">
    <property type="protein sequence ID" value="XCN71182.1"/>
    <property type="molecule type" value="Genomic_DNA"/>
</dbReference>
<dbReference type="InterPro" id="IPR006221">
    <property type="entry name" value="TrpG/PapA_dom"/>
</dbReference>
<accession>A0AAU8LQ85</accession>
<proteinExistence type="predicted"/>
<dbReference type="SUPFAM" id="SSF52317">
    <property type="entry name" value="Class I glutamine amidotransferase-like"/>
    <property type="match status" value="1"/>
</dbReference>
<dbReference type="PRINTS" id="PR00099">
    <property type="entry name" value="CPSGATASE"/>
</dbReference>
<dbReference type="InterPro" id="IPR029062">
    <property type="entry name" value="Class_I_gatase-like"/>
</dbReference>
<feature type="domain" description="Glutamine amidotransferase" evidence="2">
    <location>
        <begin position="3"/>
        <end position="195"/>
    </location>
</feature>
<sequence length="205" mass="22492">MIVIIDNYDSFTFNIVQTLAAAPPGAPADWKQPDIRVFRNDKITVQEIADMAPDRLLISPGPCTPKEAGISVEAIQYFSGKIPILGVCLGHQSIGEAFGGKVIRAGRVMHGKTSPMHHDGRGVFYGLDNPFDGMRYHSLVVEESTLPDCLEATAHTDQGELMGIRHRTLDVEGVQFHPESIMTGVGPVLLHNFLREDYPALMRKG</sequence>
<dbReference type="PRINTS" id="PR00096">
    <property type="entry name" value="GATASE"/>
</dbReference>
<dbReference type="AlphaFoldDB" id="A0AAU8LQ85"/>
<dbReference type="PANTHER" id="PTHR43418:SF4">
    <property type="entry name" value="MULTIFUNCTIONAL TRYPTOPHAN BIOSYNTHESIS PROTEIN"/>
    <property type="match status" value="1"/>
</dbReference>
<dbReference type="CDD" id="cd01743">
    <property type="entry name" value="GATase1_Anthranilate_Synthase"/>
    <property type="match status" value="1"/>
</dbReference>
<reference evidence="3" key="1">
    <citation type="journal article" date="2024" name="Syst. Appl. Microbiol.">
        <title>First single-strain enrichments of Electrothrix cable bacteria, description of E. aestuarii sp. nov. and E. rattekaaiensis sp. nov., and proposal of a cable bacteria taxonomy following the rules of the SeqCode.</title>
        <authorList>
            <person name="Plum-Jensen L.E."/>
            <person name="Schramm A."/>
            <person name="Marshall I.P.G."/>
        </authorList>
    </citation>
    <scope>NUCLEOTIDE SEQUENCE</scope>
    <source>
        <strain evidence="3">Rat1</strain>
    </source>
</reference>
<dbReference type="NCBIfam" id="TIGR00566">
    <property type="entry name" value="trpG_papA"/>
    <property type="match status" value="1"/>
</dbReference>
<dbReference type="EC" id="4.1.3.27" evidence="3"/>
<gene>
    <name evidence="3" type="ORF">Q3M24_12740</name>
</gene>
<evidence type="ECO:0000259" key="2">
    <source>
        <dbReference type="Pfam" id="PF00117"/>
    </source>
</evidence>
<dbReference type="PRINTS" id="PR00097">
    <property type="entry name" value="ANTSNTHASEII"/>
</dbReference>
<keyword evidence="1" id="KW-0315">Glutamine amidotransferase</keyword>
<dbReference type="GO" id="GO:0005829">
    <property type="term" value="C:cytosol"/>
    <property type="evidence" value="ECO:0007669"/>
    <property type="project" value="TreeGrafter"/>
</dbReference>
<dbReference type="Pfam" id="PF00117">
    <property type="entry name" value="GATase"/>
    <property type="match status" value="1"/>
</dbReference>
<organism evidence="3">
    <name type="scientific">Candidatus Electrothrix aestuarii</name>
    <dbReference type="NCBI Taxonomy" id="3062594"/>
    <lineage>
        <taxon>Bacteria</taxon>
        <taxon>Pseudomonadati</taxon>
        <taxon>Thermodesulfobacteriota</taxon>
        <taxon>Desulfobulbia</taxon>
        <taxon>Desulfobulbales</taxon>
        <taxon>Desulfobulbaceae</taxon>
        <taxon>Candidatus Electrothrix</taxon>
    </lineage>
</organism>
<dbReference type="PROSITE" id="PS51273">
    <property type="entry name" value="GATASE_TYPE_1"/>
    <property type="match status" value="1"/>
</dbReference>
<name>A0AAU8LQ85_9BACT</name>
<dbReference type="InterPro" id="IPR017926">
    <property type="entry name" value="GATASE"/>
</dbReference>